<accession>A0A8S2Z995</accession>
<evidence type="ECO:0000313" key="2">
    <source>
        <dbReference type="EMBL" id="CAF4606235.1"/>
    </source>
</evidence>
<gene>
    <name evidence="2" type="ORF">SRO942_LOCUS49046</name>
</gene>
<name>A0A8S2Z995_9BILA</name>
<dbReference type="AlphaFoldDB" id="A0A8S2Z995"/>
<reference evidence="2" key="1">
    <citation type="submission" date="2021-02" db="EMBL/GenBank/DDBJ databases">
        <authorList>
            <person name="Nowell W R."/>
        </authorList>
    </citation>
    <scope>NUCLEOTIDE SEQUENCE</scope>
</reference>
<sequence>IMNTIYRSNLKRIQEIMLMDDNETLDNFIDSQDSDSNNDYDYVASESDDISTDEHVSEGSDSSNSDIDQGDVATDTQPQILEKAGVVWSINPNPVQGRISA</sequence>
<feature type="non-terminal residue" evidence="2">
    <location>
        <position position="1"/>
    </location>
</feature>
<comment type="caution">
    <text evidence="2">The sequence shown here is derived from an EMBL/GenBank/DDBJ whole genome shotgun (WGS) entry which is preliminary data.</text>
</comment>
<evidence type="ECO:0000313" key="3">
    <source>
        <dbReference type="Proteomes" id="UP000681722"/>
    </source>
</evidence>
<dbReference type="OrthoDB" id="10057600at2759"/>
<feature type="region of interest" description="Disordered" evidence="1">
    <location>
        <begin position="29"/>
        <end position="85"/>
    </location>
</feature>
<dbReference type="Proteomes" id="UP000681722">
    <property type="component" value="Unassembled WGS sequence"/>
</dbReference>
<dbReference type="EMBL" id="CAJOBC010129097">
    <property type="protein sequence ID" value="CAF4606235.1"/>
    <property type="molecule type" value="Genomic_DNA"/>
</dbReference>
<evidence type="ECO:0000256" key="1">
    <source>
        <dbReference type="SAM" id="MobiDB-lite"/>
    </source>
</evidence>
<proteinExistence type="predicted"/>
<protein>
    <submittedName>
        <fullName evidence="2">Uncharacterized protein</fullName>
    </submittedName>
</protein>
<organism evidence="2 3">
    <name type="scientific">Didymodactylos carnosus</name>
    <dbReference type="NCBI Taxonomy" id="1234261"/>
    <lineage>
        <taxon>Eukaryota</taxon>
        <taxon>Metazoa</taxon>
        <taxon>Spiralia</taxon>
        <taxon>Gnathifera</taxon>
        <taxon>Rotifera</taxon>
        <taxon>Eurotatoria</taxon>
        <taxon>Bdelloidea</taxon>
        <taxon>Philodinida</taxon>
        <taxon>Philodinidae</taxon>
        <taxon>Didymodactylos</taxon>
    </lineage>
</organism>
<feature type="non-terminal residue" evidence="2">
    <location>
        <position position="101"/>
    </location>
</feature>